<keyword evidence="1" id="KW-0472">Membrane</keyword>
<feature type="transmembrane region" description="Helical" evidence="1">
    <location>
        <begin position="81"/>
        <end position="97"/>
    </location>
</feature>
<dbReference type="PANTHER" id="PTHR35813:SF1">
    <property type="entry name" value="INNER MEMBRANE PROTEIN YBAN"/>
    <property type="match status" value="1"/>
</dbReference>
<dbReference type="EMBL" id="JAQQLF010000006">
    <property type="protein sequence ID" value="MDC7716805.1"/>
    <property type="molecule type" value="Genomic_DNA"/>
</dbReference>
<proteinExistence type="predicted"/>
<accession>A0ABT5IW70</accession>
<feature type="transmembrane region" description="Helical" evidence="1">
    <location>
        <begin position="20"/>
        <end position="44"/>
    </location>
</feature>
<sequence>MAIHTARKHLWAALGWLNLALGIIGAVTPLLPTTVFILMAAACFSRSHPALEQKLLEHPRFGPAIRDWRTYRGMRRPTKRVALLAMALSFGTSLAMLGSQPALQAILAVLWLGLSAWIWHLPTITASSTMQPLPQCALRQAAHKEESHGHQQH</sequence>
<organism evidence="2 3">
    <name type="scientific">Vogesella aquatica</name>
    <dbReference type="NCBI Taxonomy" id="2984206"/>
    <lineage>
        <taxon>Bacteria</taxon>
        <taxon>Pseudomonadati</taxon>
        <taxon>Pseudomonadota</taxon>
        <taxon>Betaproteobacteria</taxon>
        <taxon>Neisseriales</taxon>
        <taxon>Chromobacteriaceae</taxon>
        <taxon>Vogesella</taxon>
    </lineage>
</organism>
<evidence type="ECO:0000313" key="2">
    <source>
        <dbReference type="EMBL" id="MDC7716805.1"/>
    </source>
</evidence>
<comment type="caution">
    <text evidence="2">The sequence shown here is derived from an EMBL/GenBank/DDBJ whole genome shotgun (WGS) entry which is preliminary data.</text>
</comment>
<dbReference type="Proteomes" id="UP001219956">
    <property type="component" value="Unassembled WGS sequence"/>
</dbReference>
<dbReference type="InterPro" id="IPR007401">
    <property type="entry name" value="DUF454"/>
</dbReference>
<keyword evidence="1" id="KW-0812">Transmembrane</keyword>
<name>A0ABT5IW70_9NEIS</name>
<reference evidence="2 3" key="1">
    <citation type="submission" date="2023-01" db="EMBL/GenBank/DDBJ databases">
        <title>Novel species of the genus Vogesella isolated from rivers.</title>
        <authorList>
            <person name="Lu H."/>
        </authorList>
    </citation>
    <scope>NUCLEOTIDE SEQUENCE [LARGE SCALE GENOMIC DNA]</scope>
    <source>
        <strain evidence="2 3">DC21W</strain>
    </source>
</reference>
<keyword evidence="3" id="KW-1185">Reference proteome</keyword>
<gene>
    <name evidence="2" type="ORF">PQU95_06190</name>
</gene>
<feature type="transmembrane region" description="Helical" evidence="1">
    <location>
        <begin position="103"/>
        <end position="121"/>
    </location>
</feature>
<evidence type="ECO:0000256" key="1">
    <source>
        <dbReference type="SAM" id="Phobius"/>
    </source>
</evidence>
<dbReference type="PANTHER" id="PTHR35813">
    <property type="entry name" value="INNER MEMBRANE PROTEIN YBAN"/>
    <property type="match status" value="1"/>
</dbReference>
<evidence type="ECO:0000313" key="3">
    <source>
        <dbReference type="Proteomes" id="UP001219956"/>
    </source>
</evidence>
<dbReference type="Pfam" id="PF04304">
    <property type="entry name" value="DUF454"/>
    <property type="match status" value="1"/>
</dbReference>
<protein>
    <submittedName>
        <fullName evidence="2">YbaN family protein</fullName>
    </submittedName>
</protein>
<dbReference type="RefSeq" id="WP_272751190.1">
    <property type="nucleotide sequence ID" value="NZ_JAQQLF010000006.1"/>
</dbReference>
<keyword evidence="1" id="KW-1133">Transmembrane helix</keyword>